<proteinExistence type="predicted"/>
<dbReference type="EMBL" id="CP144751">
    <property type="protein sequence ID" value="WVZ85294.1"/>
    <property type="molecule type" value="Genomic_DNA"/>
</dbReference>
<sequence length="223" mass="25562">MVRTKKTARKAVGGRGRLLPPATHTPPVVQDGLLHTRCREDCNLSWILCRALREMGHRPCPFYSVQTAHREGSCWARVVVSHLNSANPHTIIVYGANEEEAYQKEVTSAITFLSSEEDAGRSVLRYLPTQKIDDEWVHRHNMLKARTDTRPYAACMEFASEMHGMYNRAEGRSHFYFHRHAEAHARVEELEGQVAQLQQRLAVYGGLQQSRTLWTGNPLSRWR</sequence>
<dbReference type="Proteomes" id="UP001341281">
    <property type="component" value="Chromosome 07"/>
</dbReference>
<accession>A0AAQ3U5I5</accession>
<dbReference type="AlphaFoldDB" id="A0AAQ3U5I5"/>
<evidence type="ECO:0000256" key="1">
    <source>
        <dbReference type="SAM" id="Coils"/>
    </source>
</evidence>
<evidence type="ECO:0000313" key="4">
    <source>
        <dbReference type="Proteomes" id="UP001341281"/>
    </source>
</evidence>
<organism evidence="3 4">
    <name type="scientific">Paspalum notatum var. saurae</name>
    <dbReference type="NCBI Taxonomy" id="547442"/>
    <lineage>
        <taxon>Eukaryota</taxon>
        <taxon>Viridiplantae</taxon>
        <taxon>Streptophyta</taxon>
        <taxon>Embryophyta</taxon>
        <taxon>Tracheophyta</taxon>
        <taxon>Spermatophyta</taxon>
        <taxon>Magnoliopsida</taxon>
        <taxon>Liliopsida</taxon>
        <taxon>Poales</taxon>
        <taxon>Poaceae</taxon>
        <taxon>PACMAD clade</taxon>
        <taxon>Panicoideae</taxon>
        <taxon>Andropogonodae</taxon>
        <taxon>Paspaleae</taxon>
        <taxon>Paspalinae</taxon>
        <taxon>Paspalum</taxon>
    </lineage>
</organism>
<reference evidence="3 4" key="1">
    <citation type="submission" date="2024-02" db="EMBL/GenBank/DDBJ databases">
        <title>High-quality chromosome-scale genome assembly of Pensacola bahiagrass (Paspalum notatum Flugge var. saurae).</title>
        <authorList>
            <person name="Vega J.M."/>
            <person name="Podio M."/>
            <person name="Orjuela J."/>
            <person name="Siena L.A."/>
            <person name="Pessino S.C."/>
            <person name="Combes M.C."/>
            <person name="Mariac C."/>
            <person name="Albertini E."/>
            <person name="Pupilli F."/>
            <person name="Ortiz J.P.A."/>
            <person name="Leblanc O."/>
        </authorList>
    </citation>
    <scope>NUCLEOTIDE SEQUENCE [LARGE SCALE GENOMIC DNA]</scope>
    <source>
        <strain evidence="3">R1</strain>
        <tissue evidence="3">Leaf</tissue>
    </source>
</reference>
<keyword evidence="4" id="KW-1185">Reference proteome</keyword>
<name>A0AAQ3U5I5_PASNO</name>
<feature type="coiled-coil region" evidence="1">
    <location>
        <begin position="180"/>
        <end position="207"/>
    </location>
</feature>
<protein>
    <submittedName>
        <fullName evidence="3">Uncharacterized protein</fullName>
    </submittedName>
</protein>
<keyword evidence="1" id="KW-0175">Coiled coil</keyword>
<gene>
    <name evidence="3" type="ORF">U9M48_032239</name>
</gene>
<evidence type="ECO:0000256" key="2">
    <source>
        <dbReference type="SAM" id="MobiDB-lite"/>
    </source>
</evidence>
<feature type="region of interest" description="Disordered" evidence="2">
    <location>
        <begin position="1"/>
        <end position="24"/>
    </location>
</feature>
<evidence type="ECO:0000313" key="3">
    <source>
        <dbReference type="EMBL" id="WVZ85294.1"/>
    </source>
</evidence>